<proteinExistence type="predicted"/>
<dbReference type="Proteomes" id="UP000626109">
    <property type="component" value="Unassembled WGS sequence"/>
</dbReference>
<accession>A0A813L4Y2</accession>
<feature type="non-terminal residue" evidence="3">
    <location>
        <position position="1"/>
    </location>
</feature>
<dbReference type="AlphaFoldDB" id="A0A813L4Y2"/>
<sequence>MLLFLLVGSLPMSLSFHGDTLRFTARGAYSSAERWGPSLRWLQLSHPRCRKPVCAGRRLAQRLRRRPGNVGPGSCSSGNHFSQLGSAFHRPPPIEATARRPSAHNSCSGFYGSRRSGCSK</sequence>
<protein>
    <recommendedName>
        <fullName evidence="5">Secreted protein</fullName>
    </recommendedName>
</protein>
<evidence type="ECO:0000256" key="2">
    <source>
        <dbReference type="SAM" id="SignalP"/>
    </source>
</evidence>
<dbReference type="EMBL" id="CAJNNW010033651">
    <property type="protein sequence ID" value="CAE8719839.1"/>
    <property type="molecule type" value="Genomic_DNA"/>
</dbReference>
<evidence type="ECO:0008006" key="5">
    <source>
        <dbReference type="Google" id="ProtNLM"/>
    </source>
</evidence>
<reference evidence="3" key="1">
    <citation type="submission" date="2021-02" db="EMBL/GenBank/DDBJ databases">
        <authorList>
            <person name="Dougan E. K."/>
            <person name="Rhodes N."/>
            <person name="Thang M."/>
            <person name="Chan C."/>
        </authorList>
    </citation>
    <scope>NUCLEOTIDE SEQUENCE</scope>
</reference>
<organism evidence="3 4">
    <name type="scientific">Polarella glacialis</name>
    <name type="common">Dinoflagellate</name>
    <dbReference type="NCBI Taxonomy" id="89957"/>
    <lineage>
        <taxon>Eukaryota</taxon>
        <taxon>Sar</taxon>
        <taxon>Alveolata</taxon>
        <taxon>Dinophyceae</taxon>
        <taxon>Suessiales</taxon>
        <taxon>Suessiaceae</taxon>
        <taxon>Polarella</taxon>
    </lineage>
</organism>
<evidence type="ECO:0000313" key="3">
    <source>
        <dbReference type="EMBL" id="CAE8719839.1"/>
    </source>
</evidence>
<feature type="chain" id="PRO_5032977784" description="Secreted protein" evidence="2">
    <location>
        <begin position="16"/>
        <end position="120"/>
    </location>
</feature>
<feature type="signal peptide" evidence="2">
    <location>
        <begin position="1"/>
        <end position="15"/>
    </location>
</feature>
<keyword evidence="2" id="KW-0732">Signal</keyword>
<gene>
    <name evidence="3" type="ORF">PGLA2088_LOCUS40918</name>
</gene>
<evidence type="ECO:0000313" key="4">
    <source>
        <dbReference type="Proteomes" id="UP000626109"/>
    </source>
</evidence>
<comment type="caution">
    <text evidence="3">The sequence shown here is derived from an EMBL/GenBank/DDBJ whole genome shotgun (WGS) entry which is preliminary data.</text>
</comment>
<name>A0A813L4Y2_POLGL</name>
<feature type="region of interest" description="Disordered" evidence="1">
    <location>
        <begin position="89"/>
        <end position="120"/>
    </location>
</feature>
<evidence type="ECO:0000256" key="1">
    <source>
        <dbReference type="SAM" id="MobiDB-lite"/>
    </source>
</evidence>